<accession>A0AAV3SH08</accession>
<comment type="caution">
    <text evidence="1">The sequence shown here is derived from an EMBL/GenBank/DDBJ whole genome shotgun (WGS) entry which is preliminary data.</text>
</comment>
<reference evidence="1" key="2">
    <citation type="submission" date="2023-12" db="EMBL/GenBank/DDBJ databases">
        <authorList>
            <person name="Sun Q."/>
            <person name="Inoue M."/>
        </authorList>
    </citation>
    <scope>NUCLEOTIDE SEQUENCE</scope>
    <source>
        <strain evidence="1">JCM 12289</strain>
    </source>
</reference>
<evidence type="ECO:0000313" key="2">
    <source>
        <dbReference type="Proteomes" id="UP001500962"/>
    </source>
</evidence>
<dbReference type="Proteomes" id="UP001500962">
    <property type="component" value="Unassembled WGS sequence"/>
</dbReference>
<dbReference type="EMBL" id="BAAADN010000027">
    <property type="protein sequence ID" value="GAA0462553.1"/>
    <property type="molecule type" value="Genomic_DNA"/>
</dbReference>
<organism evidence="1 2">
    <name type="scientific">Halococcus dombrowskii</name>
    <dbReference type="NCBI Taxonomy" id="179637"/>
    <lineage>
        <taxon>Archaea</taxon>
        <taxon>Methanobacteriati</taxon>
        <taxon>Methanobacteriota</taxon>
        <taxon>Stenosarchaea group</taxon>
        <taxon>Halobacteria</taxon>
        <taxon>Halobacteriales</taxon>
        <taxon>Halococcaceae</taxon>
        <taxon>Halococcus</taxon>
    </lineage>
</organism>
<name>A0AAV3SH08_HALDO</name>
<proteinExistence type="predicted"/>
<evidence type="ECO:0000313" key="1">
    <source>
        <dbReference type="EMBL" id="GAA0462553.1"/>
    </source>
</evidence>
<evidence type="ECO:0008006" key="3">
    <source>
        <dbReference type="Google" id="ProtNLM"/>
    </source>
</evidence>
<protein>
    <recommendedName>
        <fullName evidence="3">Secreted protein</fullName>
    </recommendedName>
</protein>
<gene>
    <name evidence="1" type="ORF">GCM10008985_19030</name>
</gene>
<reference evidence="1" key="1">
    <citation type="journal article" date="2014" name="Int. J. Syst. Evol. Microbiol.">
        <title>Complete genome sequence of Corynebacterium casei LMG S-19264T (=DSM 44701T), isolated from a smear-ripened cheese.</title>
        <authorList>
            <consortium name="US DOE Joint Genome Institute (JGI-PGF)"/>
            <person name="Walter F."/>
            <person name="Albersmeier A."/>
            <person name="Kalinowski J."/>
            <person name="Ruckert C."/>
        </authorList>
    </citation>
    <scope>NUCLEOTIDE SEQUENCE</scope>
    <source>
        <strain evidence="1">JCM 12289</strain>
    </source>
</reference>
<dbReference type="AlphaFoldDB" id="A0AAV3SH08"/>
<sequence length="79" mass="8350">MVSDVSVAVVAVVDVSLEPTVVAFAIVSVGVSDSRMTVGVAVDSSSFLARLEHPADTTNITRRTVPTDRFMPHQHVTGI</sequence>